<reference evidence="2 3" key="1">
    <citation type="journal article" date="2013" name="Curr. Biol.">
        <title>The Genome of the Foraminiferan Reticulomyxa filosa.</title>
        <authorList>
            <person name="Glockner G."/>
            <person name="Hulsmann N."/>
            <person name="Schleicher M."/>
            <person name="Noegel A.A."/>
            <person name="Eichinger L."/>
            <person name="Gallinger C."/>
            <person name="Pawlowski J."/>
            <person name="Sierra R."/>
            <person name="Euteneuer U."/>
            <person name="Pillet L."/>
            <person name="Moustafa A."/>
            <person name="Platzer M."/>
            <person name="Groth M."/>
            <person name="Szafranski K."/>
            <person name="Schliwa M."/>
        </authorList>
    </citation>
    <scope>NUCLEOTIDE SEQUENCE [LARGE SCALE GENOMIC DNA]</scope>
</reference>
<evidence type="ECO:0000313" key="2">
    <source>
        <dbReference type="EMBL" id="ETO05469.1"/>
    </source>
</evidence>
<dbReference type="Proteomes" id="UP000023152">
    <property type="component" value="Unassembled WGS sequence"/>
</dbReference>
<organism evidence="2 3">
    <name type="scientific">Reticulomyxa filosa</name>
    <dbReference type="NCBI Taxonomy" id="46433"/>
    <lineage>
        <taxon>Eukaryota</taxon>
        <taxon>Sar</taxon>
        <taxon>Rhizaria</taxon>
        <taxon>Retaria</taxon>
        <taxon>Foraminifera</taxon>
        <taxon>Monothalamids</taxon>
        <taxon>Reticulomyxidae</taxon>
        <taxon>Reticulomyxa</taxon>
    </lineage>
</organism>
<sequence length="135" mass="16058">KVVNGFSLIEIPMSNCFVIVWFKNLHNVTFTFCHTHPTKRGKFQSSRSFESCVCQTRQEEKKKGLNPQLSYFSNFSQDKKTFQQLFTRQGKKKVKKENTQKKRKKRKKTTKKTMRCQSKTKWKKKPSGNPIKIYK</sequence>
<accession>X6LV38</accession>
<protein>
    <submittedName>
        <fullName evidence="2">Uncharacterized protein</fullName>
    </submittedName>
</protein>
<proteinExistence type="predicted"/>
<gene>
    <name evidence="2" type="ORF">RFI_31927</name>
</gene>
<comment type="caution">
    <text evidence="2">The sequence shown here is derived from an EMBL/GenBank/DDBJ whole genome shotgun (WGS) entry which is preliminary data.</text>
</comment>
<name>X6LV38_RETFI</name>
<dbReference type="EMBL" id="ASPP01028084">
    <property type="protein sequence ID" value="ETO05469.1"/>
    <property type="molecule type" value="Genomic_DNA"/>
</dbReference>
<evidence type="ECO:0000256" key="1">
    <source>
        <dbReference type="SAM" id="MobiDB-lite"/>
    </source>
</evidence>
<keyword evidence="3" id="KW-1185">Reference proteome</keyword>
<feature type="compositionally biased region" description="Basic residues" evidence="1">
    <location>
        <begin position="89"/>
        <end position="126"/>
    </location>
</feature>
<evidence type="ECO:0000313" key="3">
    <source>
        <dbReference type="Proteomes" id="UP000023152"/>
    </source>
</evidence>
<feature type="region of interest" description="Disordered" evidence="1">
    <location>
        <begin position="86"/>
        <end position="135"/>
    </location>
</feature>
<feature type="non-terminal residue" evidence="2">
    <location>
        <position position="1"/>
    </location>
</feature>
<dbReference type="AlphaFoldDB" id="X6LV38"/>